<comment type="caution">
    <text evidence="1">The sequence shown here is derived from an EMBL/GenBank/DDBJ whole genome shotgun (WGS) entry which is preliminary data.</text>
</comment>
<keyword evidence="2" id="KW-1185">Reference proteome</keyword>
<dbReference type="PANTHER" id="PTHR14187">
    <property type="entry name" value="ALPHA KINASE/ELONGATION FACTOR 2 KINASE"/>
    <property type="match status" value="1"/>
</dbReference>
<name>A0A3L5TWE6_MYTGA</name>
<dbReference type="SUPFAM" id="SSF53067">
    <property type="entry name" value="Actin-like ATPase domain"/>
    <property type="match status" value="1"/>
</dbReference>
<dbReference type="AlphaFoldDB" id="A0A3L5TWE6"/>
<dbReference type="PANTHER" id="PTHR14187:SF5">
    <property type="entry name" value="HEAT SHOCK 70 KDA PROTEIN 12A"/>
    <property type="match status" value="1"/>
</dbReference>
<dbReference type="Gene3D" id="3.30.420.40">
    <property type="match status" value="1"/>
</dbReference>
<feature type="non-terminal residue" evidence="1">
    <location>
        <position position="186"/>
    </location>
</feature>
<gene>
    <name evidence="1" type="ORF">AM593_01554</name>
</gene>
<feature type="non-terminal residue" evidence="1">
    <location>
        <position position="1"/>
    </location>
</feature>
<sequence length="186" mass="20992">MNTNITSCRDDYTVVASLDLGTTYSGFAFSTRQNPLDIHHVEKVPTCLLLSPNKEFVGFGNDAIKIYSELHISNEMTIQDVTGKPIEALIVFRETILVLKKSLEYVIKCKGLDVKMENIRWVMPVPTFWNDAAKQFIRKSIDYIGIPEDQFQIALEPEAASIFCQQQLPDFSASLPRTKYLVVALG</sequence>
<proteinExistence type="predicted"/>
<dbReference type="InterPro" id="IPR043129">
    <property type="entry name" value="ATPase_NBD"/>
</dbReference>
<dbReference type="EMBL" id="KV581664">
    <property type="protein sequence ID" value="OPL33745.1"/>
    <property type="molecule type" value="Genomic_DNA"/>
</dbReference>
<evidence type="ECO:0000313" key="2">
    <source>
        <dbReference type="Proteomes" id="UP000266721"/>
    </source>
</evidence>
<dbReference type="Proteomes" id="UP000266721">
    <property type="component" value="Unassembled WGS sequence"/>
</dbReference>
<dbReference type="SMR" id="A0A3L5TWE6"/>
<accession>A0A3L5TWE6</accession>
<protein>
    <submittedName>
        <fullName evidence="1">Uncharacterized protein</fullName>
    </submittedName>
</protein>
<reference evidence="1 2" key="1">
    <citation type="journal article" date="2016" name="PLoS ONE">
        <title>A First Insight into the Genome of the Filter-Feeder Mussel Mytilus galloprovincialis.</title>
        <authorList>
            <person name="Murgarella M."/>
            <person name="Puiu D."/>
            <person name="Novoa B."/>
            <person name="Figueras A."/>
            <person name="Posada D."/>
            <person name="Canchaya C."/>
        </authorList>
    </citation>
    <scope>NUCLEOTIDE SEQUENCE [LARGE SCALE GENOMIC DNA]</scope>
    <source>
        <tissue evidence="1">Muscle</tissue>
    </source>
</reference>
<evidence type="ECO:0000313" key="1">
    <source>
        <dbReference type="EMBL" id="OPL33745.1"/>
    </source>
</evidence>
<organism evidence="1 2">
    <name type="scientific">Mytilus galloprovincialis</name>
    <name type="common">Mediterranean mussel</name>
    <dbReference type="NCBI Taxonomy" id="29158"/>
    <lineage>
        <taxon>Eukaryota</taxon>
        <taxon>Metazoa</taxon>
        <taxon>Spiralia</taxon>
        <taxon>Lophotrochozoa</taxon>
        <taxon>Mollusca</taxon>
        <taxon>Bivalvia</taxon>
        <taxon>Autobranchia</taxon>
        <taxon>Pteriomorphia</taxon>
        <taxon>Mytilida</taxon>
        <taxon>Mytiloidea</taxon>
        <taxon>Mytilidae</taxon>
        <taxon>Mytilinae</taxon>
        <taxon>Mytilus</taxon>
    </lineage>
</organism>